<dbReference type="PANTHER" id="PTHR31983">
    <property type="entry name" value="ENDO-1,3(4)-BETA-GLUCANASE 1"/>
    <property type="match status" value="1"/>
</dbReference>
<comment type="caution">
    <text evidence="10">The sequence shown here is derived from an EMBL/GenBank/DDBJ whole genome shotgun (WGS) entry which is preliminary data.</text>
</comment>
<reference evidence="11" key="1">
    <citation type="submission" date="2018-04" db="EMBL/GenBank/DDBJ databases">
        <authorList>
            <person name="Liu S."/>
            <person name="Wang Z."/>
            <person name="Li J."/>
        </authorList>
    </citation>
    <scope>NUCLEOTIDE SEQUENCE [LARGE SCALE GENOMIC DNA]</scope>
    <source>
        <strain evidence="11">622</strain>
    </source>
</reference>
<evidence type="ECO:0000256" key="6">
    <source>
        <dbReference type="ARBA" id="ARBA00023295"/>
    </source>
</evidence>
<dbReference type="GO" id="GO:0042973">
    <property type="term" value="F:glucan endo-1,3-beta-D-glucosidase activity"/>
    <property type="evidence" value="ECO:0007669"/>
    <property type="project" value="UniProtKB-EC"/>
</dbReference>
<dbReference type="AlphaFoldDB" id="A0A2U1TI92"/>
<keyword evidence="8" id="KW-0624">Polysaccharide degradation</keyword>
<evidence type="ECO:0000259" key="9">
    <source>
        <dbReference type="Pfam" id="PF17652"/>
    </source>
</evidence>
<evidence type="ECO:0000256" key="5">
    <source>
        <dbReference type="ARBA" id="ARBA00023277"/>
    </source>
</evidence>
<comment type="catalytic activity">
    <reaction evidence="1">
        <text>Hydrolysis of (1-&gt;3)-beta-D-glucosidic linkages in (1-&gt;3)-beta-D-glucans.</text>
        <dbReference type="EC" id="3.2.1.39"/>
    </reaction>
</comment>
<dbReference type="InterPro" id="IPR040720">
    <property type="entry name" value="GH81_C"/>
</dbReference>
<dbReference type="GO" id="GO:0071555">
    <property type="term" value="P:cell wall organization"/>
    <property type="evidence" value="ECO:0007669"/>
    <property type="project" value="UniProtKB-KW"/>
</dbReference>
<accession>A0A2U1TI92</accession>
<dbReference type="InterPro" id="IPR005200">
    <property type="entry name" value="Endo-beta-glucanase"/>
</dbReference>
<dbReference type="RefSeq" id="WP_108962274.1">
    <property type="nucleotide sequence ID" value="NZ_QEFB01000001.1"/>
</dbReference>
<evidence type="ECO:0000256" key="3">
    <source>
        <dbReference type="ARBA" id="ARBA00012780"/>
    </source>
</evidence>
<organism evidence="10 11">
    <name type="scientific">Mycetocola zhujimingii</name>
    <dbReference type="NCBI Taxonomy" id="2079792"/>
    <lineage>
        <taxon>Bacteria</taxon>
        <taxon>Bacillati</taxon>
        <taxon>Actinomycetota</taxon>
        <taxon>Actinomycetes</taxon>
        <taxon>Micrococcales</taxon>
        <taxon>Microbacteriaceae</taxon>
        <taxon>Mycetocola</taxon>
    </lineage>
</organism>
<keyword evidence="6" id="KW-0326">Glycosidase</keyword>
<dbReference type="PANTHER" id="PTHR31983:SF0">
    <property type="entry name" value="GLUCAN ENDO-1,3-BETA-D-GLUCOSIDASE 2"/>
    <property type="match status" value="1"/>
</dbReference>
<comment type="similarity">
    <text evidence="2">Belongs to the glycosyl hydrolase 81 family.</text>
</comment>
<evidence type="ECO:0000256" key="1">
    <source>
        <dbReference type="ARBA" id="ARBA00000382"/>
    </source>
</evidence>
<dbReference type="Proteomes" id="UP000244962">
    <property type="component" value="Unassembled WGS sequence"/>
</dbReference>
<dbReference type="PROSITE" id="PS52008">
    <property type="entry name" value="GH81"/>
    <property type="match status" value="1"/>
</dbReference>
<proteinExistence type="inferred from homology"/>
<keyword evidence="4" id="KW-0378">Hydrolase</keyword>
<evidence type="ECO:0000256" key="8">
    <source>
        <dbReference type="ARBA" id="ARBA00023326"/>
    </source>
</evidence>
<dbReference type="GO" id="GO:0052861">
    <property type="term" value="F:endo-1,3(4)-beta-glucanase activity"/>
    <property type="evidence" value="ECO:0007669"/>
    <property type="project" value="InterPro"/>
</dbReference>
<dbReference type="PROSITE" id="PS51257">
    <property type="entry name" value="PROKAR_LIPOPROTEIN"/>
    <property type="match status" value="1"/>
</dbReference>
<feature type="domain" description="Glycosyl hydrolase family 81 C-terminal" evidence="9">
    <location>
        <begin position="354"/>
        <end position="668"/>
    </location>
</feature>
<dbReference type="Pfam" id="PF17652">
    <property type="entry name" value="Glyco_hydro81C"/>
    <property type="match status" value="1"/>
</dbReference>
<name>A0A2U1TI92_9MICO</name>
<protein>
    <recommendedName>
        <fullName evidence="3">glucan endo-1,3-beta-D-glucosidase</fullName>
        <ecNumber evidence="3">3.2.1.39</ecNumber>
    </recommendedName>
</protein>
<sequence length="674" mass="71280">MRERLSRLLGATLIGAIVVSLGGCAWAERAANEPALTSATTPIYATDEIAASVDAVPQRTVKPLPASRLASGLIPPTNRWFSGLVFGEPSMPVFPLPLSFQLTDDGMDFGLPTISTSPAAIMGGFSAAVSVDVGAQEHEVVAYDTASVTVAQLSGGAEIGRTVIARGSPFVTFSASRDATVRFGSAFSPVEDSVAFATVDGVEYGLVSDAPLATDSGSVTLSGGESATWFAVPQGGNRDELVTAAGNRITGTSVSYALADDTASTALTYNLEAAGPALVAVMPHQSSTDADCTHGTYESIYGELQLCRAETLSWTVPRLEPSGTLDLDSLETEDRERLLRQLEADAAGTPAFPADTYFGGKALYRSANLLSIARELGADDVAASLEDRLIREISSWMEPDGCETRDARCFVYDPDARGLVGLQPSFGSDEFNDHHFHYGYLLYAAAVVAAGRDEVTEKWAPVMNLVAADLATSGLSEYFPERRVFDAYAGHSWASGTAPFRDGNNQESSSEAVTAWNGLALWAEVSDQPALLTEATWMLSAEAASAREYWTDFPLDSPVYSGFDHTVTSLVWGGKRDYATWFSAEPSAMLGILVLPMSPVSGYLAGDSDRIQANVAEAAPAGFDVLFGDYLLMYSALAGAAAAAAARDAVPALPESRIDDGNSRTYLLAWILSR</sequence>
<keyword evidence="7" id="KW-0961">Cell wall biogenesis/degradation</keyword>
<evidence type="ECO:0000313" key="10">
    <source>
        <dbReference type="EMBL" id="PWC08576.1"/>
    </source>
</evidence>
<gene>
    <name evidence="10" type="ORF">DF223_04450</name>
</gene>
<evidence type="ECO:0000256" key="2">
    <source>
        <dbReference type="ARBA" id="ARBA00010730"/>
    </source>
</evidence>
<evidence type="ECO:0000256" key="7">
    <source>
        <dbReference type="ARBA" id="ARBA00023316"/>
    </source>
</evidence>
<evidence type="ECO:0000313" key="11">
    <source>
        <dbReference type="Proteomes" id="UP000244962"/>
    </source>
</evidence>
<dbReference type="Gene3D" id="2.70.98.30">
    <property type="entry name" value="Golgi alpha-mannosidase II, domain 4"/>
    <property type="match status" value="1"/>
</dbReference>
<keyword evidence="11" id="KW-1185">Reference proteome</keyword>
<keyword evidence="5" id="KW-0119">Carbohydrate metabolism</keyword>
<dbReference type="EC" id="3.2.1.39" evidence="3"/>
<dbReference type="GO" id="GO:0000272">
    <property type="term" value="P:polysaccharide catabolic process"/>
    <property type="evidence" value="ECO:0007669"/>
    <property type="project" value="UniProtKB-KW"/>
</dbReference>
<evidence type="ECO:0000256" key="4">
    <source>
        <dbReference type="ARBA" id="ARBA00022801"/>
    </source>
</evidence>
<dbReference type="EMBL" id="QEFB01000001">
    <property type="protein sequence ID" value="PWC08576.1"/>
    <property type="molecule type" value="Genomic_DNA"/>
</dbReference>